<proteinExistence type="predicted"/>
<keyword evidence="2" id="KW-1185">Reference proteome</keyword>
<dbReference type="RefSeq" id="WP_279963809.1">
    <property type="nucleotide sequence ID" value="NZ_CP122537.1"/>
</dbReference>
<protein>
    <submittedName>
        <fullName evidence="1">Uncharacterized protein</fullName>
    </submittedName>
</protein>
<dbReference type="EMBL" id="CP122537">
    <property type="protein sequence ID" value="WGH77235.1"/>
    <property type="molecule type" value="Genomic_DNA"/>
</dbReference>
<accession>A0ABY8LAE3</accession>
<gene>
    <name evidence="1" type="ORF">P8627_09230</name>
</gene>
<dbReference type="InterPro" id="IPR054271">
    <property type="entry name" value="DUF7002"/>
</dbReference>
<evidence type="ECO:0000313" key="1">
    <source>
        <dbReference type="EMBL" id="WGH77235.1"/>
    </source>
</evidence>
<dbReference type="Proteomes" id="UP001243420">
    <property type="component" value="Chromosome"/>
</dbReference>
<organism evidence="1 2">
    <name type="scientific">Jannaschia ovalis</name>
    <dbReference type="NCBI Taxonomy" id="3038773"/>
    <lineage>
        <taxon>Bacteria</taxon>
        <taxon>Pseudomonadati</taxon>
        <taxon>Pseudomonadota</taxon>
        <taxon>Alphaproteobacteria</taxon>
        <taxon>Rhodobacterales</taxon>
        <taxon>Roseobacteraceae</taxon>
        <taxon>Jannaschia</taxon>
    </lineage>
</organism>
<name>A0ABY8LAE3_9RHOB</name>
<sequence length="209" mass="22976">MTLEAFAARHPTLWRLSPRGSADGIRRHGLLSAATLAARAGVTLPTGRRRRAMPFALPDGTPVQVTDNSPLSEAKLARVLDDGLTPADWIAMLNARVFFWPDRRLGAGNLRARRRFGYVDEWHRFDTAAVLAPAWDRAEIAPFNTGATLHTPPRRGHATFAPLDGLDLAEWRERRRRAGAVQGRDAVREVTVRGDLPEAASALIGVEHA</sequence>
<dbReference type="Pfam" id="PF22531">
    <property type="entry name" value="DUF7002"/>
    <property type="match status" value="1"/>
</dbReference>
<evidence type="ECO:0000313" key="2">
    <source>
        <dbReference type="Proteomes" id="UP001243420"/>
    </source>
</evidence>
<reference evidence="1 2" key="1">
    <citation type="submission" date="2023-04" db="EMBL/GenBank/DDBJ databases">
        <title>Jannaschia ovalis sp. nov., a marine bacterium isolated from sea tidal flat.</title>
        <authorList>
            <person name="Kwon D.Y."/>
            <person name="Kim J.-J."/>
        </authorList>
    </citation>
    <scope>NUCLEOTIDE SEQUENCE [LARGE SCALE GENOMIC DNA]</scope>
    <source>
        <strain evidence="1 2">GRR-S6-38</strain>
    </source>
</reference>